<dbReference type="PROSITE" id="PS00028">
    <property type="entry name" value="ZINC_FINGER_C2H2_1"/>
    <property type="match status" value="2"/>
</dbReference>
<keyword evidence="4" id="KW-0862">Zinc</keyword>
<dbReference type="SUPFAM" id="SSF46689">
    <property type="entry name" value="Homeodomain-like"/>
    <property type="match status" value="1"/>
</dbReference>
<dbReference type="InterPro" id="IPR009057">
    <property type="entry name" value="Homeodomain-like_sf"/>
</dbReference>
<dbReference type="SMART" id="SM00389">
    <property type="entry name" value="HOX"/>
    <property type="match status" value="1"/>
</dbReference>
<evidence type="ECO:0000256" key="4">
    <source>
        <dbReference type="PROSITE-ProRule" id="PRU00042"/>
    </source>
</evidence>
<evidence type="ECO:0000256" key="3">
    <source>
        <dbReference type="ARBA" id="ARBA00023242"/>
    </source>
</evidence>
<accession>A0A9P4J0A7</accession>
<dbReference type="GO" id="GO:0008270">
    <property type="term" value="F:zinc ion binding"/>
    <property type="evidence" value="ECO:0007669"/>
    <property type="project" value="UniProtKB-KW"/>
</dbReference>
<sequence>MESSFDQPRAKCSKRQAVRFSQVALEALDDWVNAHGDNAYPSSHDKAQLKSVTGLEIRQLETWFANIRRRGRRHVRSDVMTIRSLEFGGAIDSRTRKPQATQPRLFQCTFCEEEFKTRYDWTRHETSRHFSLKRFICCPAEPTRFDALDNVLACVYCNQSNPSLEHLEQHNHSTCQARPTRARIFLRKDHLRQHLRSVHRCELLPHMNEWQLEASHVNSRCGFCGERFTSWTKRNVHIGNHYREGYRMSDWKGCRGLDTAVIGEVRNAIPPFLIGAQKSEASSDSTQVQIATRSNFKPQDLILHLQDFVNEKILISDSALQAHARSIIYGTSDTLNKTAADHPEWLDMFKRAYCLRALPRREDGVVELPVEDLEVYHDLGLTIPHDSQEMAEAALVTLFWNTEPALKAYTRFSSLIVPTVQMLPFATISAPWPDSGVLGQILITSDLFFTMDTTHRSLMWCPYEPEHDVYERYDRARVFEIQE</sequence>
<evidence type="ECO:0000259" key="6">
    <source>
        <dbReference type="PROSITE" id="PS50071"/>
    </source>
</evidence>
<evidence type="ECO:0000259" key="7">
    <source>
        <dbReference type="PROSITE" id="PS50157"/>
    </source>
</evidence>
<evidence type="ECO:0000313" key="8">
    <source>
        <dbReference type="EMBL" id="KAF2152851.1"/>
    </source>
</evidence>
<dbReference type="PROSITE" id="PS50157">
    <property type="entry name" value="ZINC_FINGER_C2H2_2"/>
    <property type="match status" value="1"/>
</dbReference>
<gene>
    <name evidence="8" type="ORF">K461DRAFT_130359</name>
</gene>
<dbReference type="PANTHER" id="PTHR35391:SF3">
    <property type="entry name" value="FINGER DOMAIN PROTEIN, PUTATIVE (AFU_ORTHOLOGUE AFUA_8G04300)-RELATED"/>
    <property type="match status" value="1"/>
</dbReference>
<keyword evidence="1 5" id="KW-0238">DNA-binding</keyword>
<dbReference type="SMART" id="SM00355">
    <property type="entry name" value="ZnF_C2H2"/>
    <property type="match status" value="2"/>
</dbReference>
<evidence type="ECO:0000313" key="9">
    <source>
        <dbReference type="Proteomes" id="UP000799439"/>
    </source>
</evidence>
<dbReference type="AlphaFoldDB" id="A0A9P4J0A7"/>
<dbReference type="Proteomes" id="UP000799439">
    <property type="component" value="Unassembled WGS sequence"/>
</dbReference>
<dbReference type="GO" id="GO:0005634">
    <property type="term" value="C:nucleus"/>
    <property type="evidence" value="ECO:0007669"/>
    <property type="project" value="UniProtKB-SubCell"/>
</dbReference>
<name>A0A9P4J0A7_9PEZI</name>
<keyword evidence="9" id="KW-1185">Reference proteome</keyword>
<dbReference type="EMBL" id="ML996085">
    <property type="protein sequence ID" value="KAF2152851.1"/>
    <property type="molecule type" value="Genomic_DNA"/>
</dbReference>
<evidence type="ECO:0000256" key="1">
    <source>
        <dbReference type="ARBA" id="ARBA00023125"/>
    </source>
</evidence>
<comment type="subcellular location">
    <subcellularLocation>
        <location evidence="5">Nucleus</location>
    </subcellularLocation>
</comment>
<evidence type="ECO:0000256" key="2">
    <source>
        <dbReference type="ARBA" id="ARBA00023155"/>
    </source>
</evidence>
<keyword evidence="3 5" id="KW-0539">Nucleus</keyword>
<dbReference type="Pfam" id="PF05920">
    <property type="entry name" value="Homeobox_KN"/>
    <property type="match status" value="1"/>
</dbReference>
<dbReference type="CDD" id="cd00086">
    <property type="entry name" value="homeodomain"/>
    <property type="match status" value="1"/>
</dbReference>
<feature type="DNA-binding region" description="Homeobox" evidence="5">
    <location>
        <begin position="13"/>
        <end position="75"/>
    </location>
</feature>
<dbReference type="InterPro" id="IPR008422">
    <property type="entry name" value="KN_HD"/>
</dbReference>
<dbReference type="GO" id="GO:0006355">
    <property type="term" value="P:regulation of DNA-templated transcription"/>
    <property type="evidence" value="ECO:0007669"/>
    <property type="project" value="InterPro"/>
</dbReference>
<evidence type="ECO:0000256" key="5">
    <source>
        <dbReference type="PROSITE-ProRule" id="PRU00108"/>
    </source>
</evidence>
<keyword evidence="2 5" id="KW-0371">Homeobox</keyword>
<organism evidence="8 9">
    <name type="scientific">Myriangium duriaei CBS 260.36</name>
    <dbReference type="NCBI Taxonomy" id="1168546"/>
    <lineage>
        <taxon>Eukaryota</taxon>
        <taxon>Fungi</taxon>
        <taxon>Dikarya</taxon>
        <taxon>Ascomycota</taxon>
        <taxon>Pezizomycotina</taxon>
        <taxon>Dothideomycetes</taxon>
        <taxon>Dothideomycetidae</taxon>
        <taxon>Myriangiales</taxon>
        <taxon>Myriangiaceae</taxon>
        <taxon>Myriangium</taxon>
    </lineage>
</organism>
<keyword evidence="4" id="KW-0863">Zinc-finger</keyword>
<dbReference type="OrthoDB" id="5399138at2759"/>
<comment type="caution">
    <text evidence="8">The sequence shown here is derived from an EMBL/GenBank/DDBJ whole genome shotgun (WGS) entry which is preliminary data.</text>
</comment>
<proteinExistence type="predicted"/>
<evidence type="ECO:0008006" key="10">
    <source>
        <dbReference type="Google" id="ProtNLM"/>
    </source>
</evidence>
<dbReference type="PANTHER" id="PTHR35391">
    <property type="entry name" value="C2H2-TYPE DOMAIN-CONTAINING PROTEIN-RELATED"/>
    <property type="match status" value="1"/>
</dbReference>
<dbReference type="Gene3D" id="1.10.10.60">
    <property type="entry name" value="Homeodomain-like"/>
    <property type="match status" value="1"/>
</dbReference>
<feature type="domain" description="C2H2-type" evidence="7">
    <location>
        <begin position="106"/>
        <end position="134"/>
    </location>
</feature>
<dbReference type="InterPro" id="IPR001356">
    <property type="entry name" value="HD"/>
</dbReference>
<dbReference type="InterPro" id="IPR013087">
    <property type="entry name" value="Znf_C2H2_type"/>
</dbReference>
<keyword evidence="4" id="KW-0479">Metal-binding</keyword>
<feature type="domain" description="Homeobox" evidence="6">
    <location>
        <begin position="11"/>
        <end position="74"/>
    </location>
</feature>
<reference evidence="8" key="1">
    <citation type="journal article" date="2020" name="Stud. Mycol.">
        <title>101 Dothideomycetes genomes: a test case for predicting lifestyles and emergence of pathogens.</title>
        <authorList>
            <person name="Haridas S."/>
            <person name="Albert R."/>
            <person name="Binder M."/>
            <person name="Bloem J."/>
            <person name="Labutti K."/>
            <person name="Salamov A."/>
            <person name="Andreopoulos B."/>
            <person name="Baker S."/>
            <person name="Barry K."/>
            <person name="Bills G."/>
            <person name="Bluhm B."/>
            <person name="Cannon C."/>
            <person name="Castanera R."/>
            <person name="Culley D."/>
            <person name="Daum C."/>
            <person name="Ezra D."/>
            <person name="Gonzalez J."/>
            <person name="Henrissat B."/>
            <person name="Kuo A."/>
            <person name="Liang C."/>
            <person name="Lipzen A."/>
            <person name="Lutzoni F."/>
            <person name="Magnuson J."/>
            <person name="Mondo S."/>
            <person name="Nolan M."/>
            <person name="Ohm R."/>
            <person name="Pangilinan J."/>
            <person name="Park H.-J."/>
            <person name="Ramirez L."/>
            <person name="Alfaro M."/>
            <person name="Sun H."/>
            <person name="Tritt A."/>
            <person name="Yoshinaga Y."/>
            <person name="Zwiers L.-H."/>
            <person name="Turgeon B."/>
            <person name="Goodwin S."/>
            <person name="Spatafora J."/>
            <person name="Crous P."/>
            <person name="Grigoriev I."/>
        </authorList>
    </citation>
    <scope>NUCLEOTIDE SEQUENCE</scope>
    <source>
        <strain evidence="8">CBS 260.36</strain>
    </source>
</reference>
<protein>
    <recommendedName>
        <fullName evidence="10">Homeobox domain-containing protein</fullName>
    </recommendedName>
</protein>
<dbReference type="PROSITE" id="PS50071">
    <property type="entry name" value="HOMEOBOX_2"/>
    <property type="match status" value="1"/>
</dbReference>
<dbReference type="GO" id="GO:0003677">
    <property type="term" value="F:DNA binding"/>
    <property type="evidence" value="ECO:0007669"/>
    <property type="project" value="UniProtKB-UniRule"/>
</dbReference>